<evidence type="ECO:0000259" key="2">
    <source>
        <dbReference type="Pfam" id="PF01266"/>
    </source>
</evidence>
<accession>A0A086Y9E1</accession>
<evidence type="ECO:0000256" key="1">
    <source>
        <dbReference type="ARBA" id="ARBA00023002"/>
    </source>
</evidence>
<dbReference type="AlphaFoldDB" id="A0A086Y9E1"/>
<dbReference type="eggNOG" id="COG0665">
    <property type="taxonomic scope" value="Bacteria"/>
</dbReference>
<reference evidence="3 4" key="1">
    <citation type="submission" date="2014-03" db="EMBL/GenBank/DDBJ databases">
        <title>Genome of Paenirhodobacter enshiensis DW2-9.</title>
        <authorList>
            <person name="Wang D."/>
            <person name="Wang G."/>
        </authorList>
    </citation>
    <scope>NUCLEOTIDE SEQUENCE [LARGE SCALE GENOMIC DNA]</scope>
    <source>
        <strain evidence="3 4">DW2-9</strain>
    </source>
</reference>
<gene>
    <name evidence="3" type="ORF">CG50_04125</name>
</gene>
<organism evidence="3 4">
    <name type="scientific">Paenirhodobacter enshiensis</name>
    <dbReference type="NCBI Taxonomy" id="1105367"/>
    <lineage>
        <taxon>Bacteria</taxon>
        <taxon>Pseudomonadati</taxon>
        <taxon>Pseudomonadota</taxon>
        <taxon>Alphaproteobacteria</taxon>
        <taxon>Rhodobacterales</taxon>
        <taxon>Rhodobacter group</taxon>
        <taxon>Paenirhodobacter</taxon>
    </lineage>
</organism>
<name>A0A086Y9E1_9RHOB</name>
<dbReference type="OrthoDB" id="9806601at2"/>
<dbReference type="PANTHER" id="PTHR13847:SF281">
    <property type="entry name" value="FAD DEPENDENT OXIDOREDUCTASE DOMAIN-CONTAINING PROTEIN"/>
    <property type="match status" value="1"/>
</dbReference>
<dbReference type="Gene3D" id="3.50.50.60">
    <property type="entry name" value="FAD/NAD(P)-binding domain"/>
    <property type="match status" value="1"/>
</dbReference>
<dbReference type="Gene3D" id="3.30.9.10">
    <property type="entry name" value="D-Amino Acid Oxidase, subunit A, domain 2"/>
    <property type="match status" value="1"/>
</dbReference>
<dbReference type="GO" id="GO:0005737">
    <property type="term" value="C:cytoplasm"/>
    <property type="evidence" value="ECO:0007669"/>
    <property type="project" value="TreeGrafter"/>
</dbReference>
<dbReference type="RefSeq" id="WP_036634109.1">
    <property type="nucleotide sequence ID" value="NZ_JFZB01000001.1"/>
</dbReference>
<dbReference type="Pfam" id="PF01266">
    <property type="entry name" value="DAO"/>
    <property type="match status" value="1"/>
</dbReference>
<dbReference type="EMBL" id="JFZB01000001">
    <property type="protein sequence ID" value="KFI30891.1"/>
    <property type="molecule type" value="Genomic_DNA"/>
</dbReference>
<feature type="domain" description="FAD dependent oxidoreductase" evidence="2">
    <location>
        <begin position="41"/>
        <end position="402"/>
    </location>
</feature>
<sequence>MPQRIYEPAAYGEASLGGCYWYDSVPDDTRWPSADGTIDVDFAIVGAGYTGLSAALTLAQAGVEVAVLDAHRPGWGASGRNGGFCCIGGAKATGRQIRRRWGEEDLACFRRAERAAIEMVRARISGLGVNADIHSESGELQIAHSQPAFRAMRREAAALAETYGTTAEVLSRAEMIEQGLKLRGAWGGLHLGLGFALNPRKYVLGLAREVVACGARLYADSPVLSTGRTEDGRHLLRLPHGTVRARRLLIATNGYSSDDLPPWMAARYLPMQSSVIVTRPLEDEEIAKQGWSSDLMAYDSRNLLHYFRLMPDRRMLFGMRGAVRWTDAAQDAQRRAVLRHFRHMFPAWRRVDVPWFWSGLVCMARDLVPFAGQIGPDTWAAFAWHGNGVAMGSWTGEQLAKLALGQATEMPGFFGRTPPKFTLGARRRAGLPAALLWYRLRDAF</sequence>
<evidence type="ECO:0000313" key="4">
    <source>
        <dbReference type="Proteomes" id="UP000028824"/>
    </source>
</evidence>
<dbReference type="Proteomes" id="UP000028824">
    <property type="component" value="Unassembled WGS sequence"/>
</dbReference>
<keyword evidence="4" id="KW-1185">Reference proteome</keyword>
<dbReference type="PANTHER" id="PTHR13847">
    <property type="entry name" value="SARCOSINE DEHYDROGENASE-RELATED"/>
    <property type="match status" value="1"/>
</dbReference>
<proteinExistence type="predicted"/>
<dbReference type="GO" id="GO:0016491">
    <property type="term" value="F:oxidoreductase activity"/>
    <property type="evidence" value="ECO:0007669"/>
    <property type="project" value="UniProtKB-KW"/>
</dbReference>
<dbReference type="SUPFAM" id="SSF51905">
    <property type="entry name" value="FAD/NAD(P)-binding domain"/>
    <property type="match status" value="1"/>
</dbReference>
<dbReference type="InterPro" id="IPR006076">
    <property type="entry name" value="FAD-dep_OxRdtase"/>
</dbReference>
<comment type="caution">
    <text evidence="3">The sequence shown here is derived from an EMBL/GenBank/DDBJ whole genome shotgun (WGS) entry which is preliminary data.</text>
</comment>
<dbReference type="InterPro" id="IPR036188">
    <property type="entry name" value="FAD/NAD-bd_sf"/>
</dbReference>
<keyword evidence="1" id="KW-0560">Oxidoreductase</keyword>
<evidence type="ECO:0000313" key="3">
    <source>
        <dbReference type="EMBL" id="KFI30891.1"/>
    </source>
</evidence>
<protein>
    <recommendedName>
        <fullName evidence="2">FAD dependent oxidoreductase domain-containing protein</fullName>
    </recommendedName>
</protein>
<dbReference type="STRING" id="1105367.CG50_04125"/>